<dbReference type="WBParaSite" id="Hba_12822">
    <property type="protein sequence ID" value="Hba_12822"/>
    <property type="gene ID" value="Hba_12822"/>
</dbReference>
<sequence length="154" mass="17557">MPHIDSCYSYRNDVSLEMEVHVSRATPSDAGDLMLMIKELAEFEKMPEGVKIDIETLTRDLERSAVCGFILRENGIPAAMLLFYYAYSTWQGQVSKELGVERLQWNVLDWNENAIQFYKTMPCKDLTRSEGWLCYRLDSAGIATLASSLNVESN</sequence>
<dbReference type="GO" id="GO:0008080">
    <property type="term" value="F:N-acetyltransferase activity"/>
    <property type="evidence" value="ECO:0007669"/>
    <property type="project" value="UniProtKB-ARBA"/>
</dbReference>
<reference evidence="4" key="1">
    <citation type="submission" date="2016-11" db="UniProtKB">
        <authorList>
            <consortium name="WormBaseParasite"/>
        </authorList>
    </citation>
    <scope>IDENTIFICATION</scope>
</reference>
<keyword evidence="2" id="KW-0012">Acyltransferase</keyword>
<evidence type="ECO:0000256" key="1">
    <source>
        <dbReference type="ARBA" id="ARBA00022679"/>
    </source>
</evidence>
<proteinExistence type="predicted"/>
<dbReference type="Proteomes" id="UP000095283">
    <property type="component" value="Unplaced"/>
</dbReference>
<dbReference type="InterPro" id="IPR051016">
    <property type="entry name" value="Diverse_Substrate_AcTransf"/>
</dbReference>
<dbReference type="PANTHER" id="PTHR10545">
    <property type="entry name" value="DIAMINE N-ACETYLTRANSFERASE"/>
    <property type="match status" value="1"/>
</dbReference>
<evidence type="ECO:0000256" key="2">
    <source>
        <dbReference type="ARBA" id="ARBA00023315"/>
    </source>
</evidence>
<protein>
    <submittedName>
        <fullName evidence="4">N-acetyltransferase domain-containing protein</fullName>
    </submittedName>
</protein>
<accession>A0A1I7X603</accession>
<dbReference type="Gene3D" id="3.40.630.30">
    <property type="match status" value="2"/>
</dbReference>
<dbReference type="AlphaFoldDB" id="A0A1I7X603"/>
<evidence type="ECO:0000313" key="3">
    <source>
        <dbReference type="Proteomes" id="UP000095283"/>
    </source>
</evidence>
<dbReference type="InterPro" id="IPR016181">
    <property type="entry name" value="Acyl_CoA_acyltransferase"/>
</dbReference>
<evidence type="ECO:0000313" key="4">
    <source>
        <dbReference type="WBParaSite" id="Hba_12822"/>
    </source>
</evidence>
<dbReference type="PANTHER" id="PTHR10545:SF29">
    <property type="entry name" value="GH14572P-RELATED"/>
    <property type="match status" value="1"/>
</dbReference>
<keyword evidence="3" id="KW-1185">Reference proteome</keyword>
<keyword evidence="1" id="KW-0808">Transferase</keyword>
<name>A0A1I7X603_HETBA</name>
<organism evidence="3 4">
    <name type="scientific">Heterorhabditis bacteriophora</name>
    <name type="common">Entomopathogenic nematode worm</name>
    <dbReference type="NCBI Taxonomy" id="37862"/>
    <lineage>
        <taxon>Eukaryota</taxon>
        <taxon>Metazoa</taxon>
        <taxon>Ecdysozoa</taxon>
        <taxon>Nematoda</taxon>
        <taxon>Chromadorea</taxon>
        <taxon>Rhabditida</taxon>
        <taxon>Rhabditina</taxon>
        <taxon>Rhabditomorpha</taxon>
        <taxon>Strongyloidea</taxon>
        <taxon>Heterorhabditidae</taxon>
        <taxon>Heterorhabditis</taxon>
    </lineage>
</organism>
<dbReference type="SUPFAM" id="SSF55729">
    <property type="entry name" value="Acyl-CoA N-acyltransferases (Nat)"/>
    <property type="match status" value="1"/>
</dbReference>